<keyword evidence="1" id="KW-1133">Transmembrane helix</keyword>
<keyword evidence="1" id="KW-0812">Transmembrane</keyword>
<evidence type="ECO:0000313" key="2">
    <source>
        <dbReference type="EMBL" id="QIO06770.1"/>
    </source>
</evidence>
<organism evidence="2 3">
    <name type="scientific">Acinetobacter shaoyimingii</name>
    <dbReference type="NCBI Taxonomy" id="2715164"/>
    <lineage>
        <taxon>Bacteria</taxon>
        <taxon>Pseudomonadati</taxon>
        <taxon>Pseudomonadota</taxon>
        <taxon>Gammaproteobacteria</taxon>
        <taxon>Moraxellales</taxon>
        <taxon>Moraxellaceae</taxon>
        <taxon>Acinetobacter</taxon>
    </lineage>
</organism>
<dbReference type="EMBL" id="CP049801">
    <property type="protein sequence ID" value="QIO06770.1"/>
    <property type="molecule type" value="Genomic_DNA"/>
</dbReference>
<protein>
    <submittedName>
        <fullName evidence="2">Membrane-binding protein</fullName>
    </submittedName>
</protein>
<keyword evidence="3" id="KW-1185">Reference proteome</keyword>
<dbReference type="SUPFAM" id="SSF82185">
    <property type="entry name" value="Histone H3 K4-specific methyltransferase SET7/9 N-terminal domain"/>
    <property type="match status" value="1"/>
</dbReference>
<evidence type="ECO:0000313" key="3">
    <source>
        <dbReference type="Proteomes" id="UP000502297"/>
    </source>
</evidence>
<dbReference type="AlphaFoldDB" id="A0A6G8RY42"/>
<dbReference type="KEGG" id="asha:G8E00_12865"/>
<dbReference type="RefSeq" id="WP_166225169.1">
    <property type="nucleotide sequence ID" value="NZ_CP049801.1"/>
</dbReference>
<keyword evidence="1" id="KW-0472">Membrane</keyword>
<dbReference type="Proteomes" id="UP000502297">
    <property type="component" value="Chromosome"/>
</dbReference>
<proteinExistence type="predicted"/>
<name>A0A6G8RY42_9GAMM</name>
<gene>
    <name evidence="2" type="ORF">G8E00_12865</name>
</gene>
<feature type="transmembrane region" description="Helical" evidence="1">
    <location>
        <begin position="20"/>
        <end position="41"/>
    </location>
</feature>
<accession>A0A6G8RY42</accession>
<reference evidence="2 3" key="1">
    <citation type="submission" date="2020-03" db="EMBL/GenBank/DDBJ databases">
        <authorList>
            <person name="Zhu W."/>
        </authorList>
    </citation>
    <scope>NUCLEOTIDE SEQUENCE [LARGE SCALE GENOMIC DNA]</scope>
    <source>
        <strain evidence="2 3">323-1</strain>
    </source>
</reference>
<evidence type="ECO:0000256" key="1">
    <source>
        <dbReference type="SAM" id="Phobius"/>
    </source>
</evidence>
<sequence length="246" mass="27741">MISIYSTKQKPTQQLKNHSIGLISAAIIGFSVLFSGCTSISTASNIPQNIQQQLSTQQPIISYFSPTPNEQDCGCASSIDQSYSMVPIEDGYYRSLLGRDQAGRFLVQDFYQKTKTPQSSPFWIIDPMGLFSFSSEVATGPLTLYFPNGKVSYQGTRDDNGREVGKSQSFYTNGQLGLENEMTDEKTQRTLWYSNGTKAAEMTLSNDEMRQFEYKVWDNNAQLVDNEQQKERIIDAIYTQLDEDIN</sequence>
<dbReference type="Gene3D" id="3.90.930.1">
    <property type="match status" value="1"/>
</dbReference>